<organism evidence="15 16">
    <name type="scientific">Pelotomaculum propionicicum</name>
    <dbReference type="NCBI Taxonomy" id="258475"/>
    <lineage>
        <taxon>Bacteria</taxon>
        <taxon>Bacillati</taxon>
        <taxon>Bacillota</taxon>
        <taxon>Clostridia</taxon>
        <taxon>Eubacteriales</taxon>
        <taxon>Desulfotomaculaceae</taxon>
        <taxon>Pelotomaculum</taxon>
    </lineage>
</organism>
<evidence type="ECO:0000313" key="16">
    <source>
        <dbReference type="Proteomes" id="UP000297597"/>
    </source>
</evidence>
<evidence type="ECO:0000256" key="13">
    <source>
        <dbReference type="RuleBase" id="RU003657"/>
    </source>
</evidence>
<keyword evidence="8 12" id="KW-0028">Amino-acid biosynthesis</keyword>
<protein>
    <recommendedName>
        <fullName evidence="6 12">1-(5-phosphoribosyl)-5-[(5-phosphoribosylamino)methylideneamino] imidazole-4-carboxamide isomerase</fullName>
        <ecNumber evidence="5 12">5.3.1.16</ecNumber>
    </recommendedName>
    <alternativeName>
        <fullName evidence="11 12">Phosphoribosylformimino-5-aminoimidazole carboxamide ribotide isomerase</fullName>
    </alternativeName>
</protein>
<evidence type="ECO:0000256" key="11">
    <source>
        <dbReference type="ARBA" id="ARBA00030547"/>
    </source>
</evidence>
<evidence type="ECO:0000256" key="14">
    <source>
        <dbReference type="RuleBase" id="RU003658"/>
    </source>
</evidence>
<dbReference type="InterPro" id="IPR006062">
    <property type="entry name" value="His_biosynth"/>
</dbReference>
<comment type="catalytic activity">
    <reaction evidence="1 12 14">
        <text>1-(5-phospho-beta-D-ribosyl)-5-[(5-phospho-beta-D-ribosylamino)methylideneamino]imidazole-4-carboxamide = 5-[(5-phospho-1-deoxy-D-ribulos-1-ylimino)methylamino]-1-(5-phospho-beta-D-ribosyl)imidazole-4-carboxamide</text>
        <dbReference type="Rhea" id="RHEA:15469"/>
        <dbReference type="ChEBI" id="CHEBI:58435"/>
        <dbReference type="ChEBI" id="CHEBI:58525"/>
        <dbReference type="EC" id="5.3.1.16"/>
    </reaction>
</comment>
<keyword evidence="7 12" id="KW-0963">Cytoplasm</keyword>
<accession>A0A4Y7RQC9</accession>
<dbReference type="GO" id="GO:0005737">
    <property type="term" value="C:cytoplasm"/>
    <property type="evidence" value="ECO:0007669"/>
    <property type="project" value="UniProtKB-SubCell"/>
</dbReference>
<dbReference type="EC" id="5.3.1.16" evidence="5 12"/>
<dbReference type="Pfam" id="PF00977">
    <property type="entry name" value="His_biosynth"/>
    <property type="match status" value="1"/>
</dbReference>
<dbReference type="SUPFAM" id="SSF51366">
    <property type="entry name" value="Ribulose-phoshate binding barrel"/>
    <property type="match status" value="1"/>
</dbReference>
<dbReference type="InterPro" id="IPR011060">
    <property type="entry name" value="RibuloseP-bd_barrel"/>
</dbReference>
<feature type="active site" description="Proton donor" evidence="12">
    <location>
        <position position="129"/>
    </location>
</feature>
<keyword evidence="10 12" id="KW-0413">Isomerase</keyword>
<dbReference type="RefSeq" id="WP_134213890.1">
    <property type="nucleotide sequence ID" value="NZ_QFFZ01000020.1"/>
</dbReference>
<feature type="active site" description="Proton acceptor" evidence="12">
    <location>
        <position position="8"/>
    </location>
</feature>
<evidence type="ECO:0000256" key="12">
    <source>
        <dbReference type="HAMAP-Rule" id="MF_01014"/>
    </source>
</evidence>
<dbReference type="OrthoDB" id="9807749at2"/>
<proteinExistence type="inferred from homology"/>
<sequence>MLVIPAIDLREGKCVRLVEGRLDQETVYSDDPVAMAALWQKKGAQMLHVVDLDGAFSGAPKNLDVIKEILAAVQIPVQVGGGIRNMQAVELLLEIGAARVILGTAAILKPELVAEACSRYGDAILVGIDGRSGRVAIEGWGLTVEKGTIELAEEMKGLGIKRVVFTDIRRDGTLQGPNLEATGELARTTGLRVIASGGVSTVDDLRALKKLEPLGVDAVIMGKALYAGTVSISEALSIAAEEREVS</sequence>
<evidence type="ECO:0000256" key="10">
    <source>
        <dbReference type="ARBA" id="ARBA00023235"/>
    </source>
</evidence>
<gene>
    <name evidence="12 15" type="primary">hisA</name>
    <name evidence="15" type="ORF">Pmgp_02049</name>
</gene>
<dbReference type="GO" id="GO:0003949">
    <property type="term" value="F:1-(5-phosphoribosyl)-5-[(5-phosphoribosylamino)methylideneamino]imidazole-4-carboxamide isomerase activity"/>
    <property type="evidence" value="ECO:0007669"/>
    <property type="project" value="UniProtKB-UniRule"/>
</dbReference>
<dbReference type="InterPro" id="IPR044524">
    <property type="entry name" value="Isoase_HisA-like"/>
</dbReference>
<evidence type="ECO:0000256" key="5">
    <source>
        <dbReference type="ARBA" id="ARBA00012550"/>
    </source>
</evidence>
<evidence type="ECO:0000256" key="7">
    <source>
        <dbReference type="ARBA" id="ARBA00022490"/>
    </source>
</evidence>
<dbReference type="Gene3D" id="3.20.20.70">
    <property type="entry name" value="Aldolase class I"/>
    <property type="match status" value="1"/>
</dbReference>
<dbReference type="AlphaFoldDB" id="A0A4Y7RQC9"/>
<dbReference type="Proteomes" id="UP000297597">
    <property type="component" value="Unassembled WGS sequence"/>
</dbReference>
<dbReference type="EMBL" id="QFFZ01000020">
    <property type="protein sequence ID" value="TEB10882.1"/>
    <property type="molecule type" value="Genomic_DNA"/>
</dbReference>
<comment type="pathway">
    <text evidence="3 12 14">Amino-acid biosynthesis; L-histidine biosynthesis; L-histidine from 5-phospho-alpha-D-ribose 1-diphosphate: step 4/9.</text>
</comment>
<comment type="subcellular location">
    <subcellularLocation>
        <location evidence="2 12 14">Cytoplasm</location>
    </subcellularLocation>
</comment>
<dbReference type="UniPathway" id="UPA00031">
    <property type="reaction ID" value="UER00009"/>
</dbReference>
<evidence type="ECO:0000256" key="1">
    <source>
        <dbReference type="ARBA" id="ARBA00000901"/>
    </source>
</evidence>
<name>A0A4Y7RQC9_9FIRM</name>
<dbReference type="HAMAP" id="MF_01014">
    <property type="entry name" value="HisA"/>
    <property type="match status" value="1"/>
</dbReference>
<comment type="caution">
    <text evidence="15">The sequence shown here is derived from an EMBL/GenBank/DDBJ whole genome shotgun (WGS) entry which is preliminary data.</text>
</comment>
<dbReference type="InterPro" id="IPR006063">
    <property type="entry name" value="HisA_bact_arch"/>
</dbReference>
<dbReference type="GO" id="GO:0000105">
    <property type="term" value="P:L-histidine biosynthetic process"/>
    <property type="evidence" value="ECO:0007669"/>
    <property type="project" value="UniProtKB-UniRule"/>
</dbReference>
<dbReference type="NCBIfam" id="TIGR00007">
    <property type="entry name" value="1-(5-phosphoribosyl)-5-[(5-phosphoribosylamino)methylideneamino]imidazole-4-carboxamide isomerase"/>
    <property type="match status" value="1"/>
</dbReference>
<evidence type="ECO:0000256" key="2">
    <source>
        <dbReference type="ARBA" id="ARBA00004496"/>
    </source>
</evidence>
<dbReference type="InterPro" id="IPR023016">
    <property type="entry name" value="HisA/PriA"/>
</dbReference>
<reference evidence="15 16" key="1">
    <citation type="journal article" date="2018" name="Environ. Microbiol.">
        <title>Novel energy conservation strategies and behaviour of Pelotomaculum schinkii driving syntrophic propionate catabolism.</title>
        <authorList>
            <person name="Hidalgo-Ahumada C.A.P."/>
            <person name="Nobu M.K."/>
            <person name="Narihiro T."/>
            <person name="Tamaki H."/>
            <person name="Liu W.T."/>
            <person name="Kamagata Y."/>
            <person name="Stams A.J.M."/>
            <person name="Imachi H."/>
            <person name="Sousa D.Z."/>
        </authorList>
    </citation>
    <scope>NUCLEOTIDE SEQUENCE [LARGE SCALE GENOMIC DNA]</scope>
    <source>
        <strain evidence="15 16">MGP</strain>
    </source>
</reference>
<evidence type="ECO:0000256" key="8">
    <source>
        <dbReference type="ARBA" id="ARBA00022605"/>
    </source>
</evidence>
<evidence type="ECO:0000256" key="3">
    <source>
        <dbReference type="ARBA" id="ARBA00005133"/>
    </source>
</evidence>
<dbReference type="FunFam" id="3.20.20.70:FF:000009">
    <property type="entry name" value="1-(5-phosphoribosyl)-5-[(5-phosphoribosylamino)methylideneamino] imidazole-4-carboxamide isomerase"/>
    <property type="match status" value="1"/>
</dbReference>
<evidence type="ECO:0000313" key="15">
    <source>
        <dbReference type="EMBL" id="TEB10882.1"/>
    </source>
</evidence>
<evidence type="ECO:0000256" key="6">
    <source>
        <dbReference type="ARBA" id="ARBA00018464"/>
    </source>
</evidence>
<evidence type="ECO:0000256" key="4">
    <source>
        <dbReference type="ARBA" id="ARBA00009667"/>
    </source>
</evidence>
<evidence type="ECO:0000256" key="9">
    <source>
        <dbReference type="ARBA" id="ARBA00023102"/>
    </source>
</evidence>
<dbReference type="PANTHER" id="PTHR43090:SF2">
    <property type="entry name" value="1-(5-PHOSPHORIBOSYL)-5-[(5-PHOSPHORIBOSYLAMINO)METHYLIDENEAMINO] IMIDAZOLE-4-CARBOXAMIDE ISOMERASE"/>
    <property type="match status" value="1"/>
</dbReference>
<dbReference type="GO" id="GO:0000162">
    <property type="term" value="P:L-tryptophan biosynthetic process"/>
    <property type="evidence" value="ECO:0007669"/>
    <property type="project" value="TreeGrafter"/>
</dbReference>
<keyword evidence="16" id="KW-1185">Reference proteome</keyword>
<dbReference type="CDD" id="cd04732">
    <property type="entry name" value="HisA"/>
    <property type="match status" value="1"/>
</dbReference>
<dbReference type="InterPro" id="IPR013785">
    <property type="entry name" value="Aldolase_TIM"/>
</dbReference>
<comment type="similarity">
    <text evidence="4 12 13">Belongs to the HisA/HisF family.</text>
</comment>
<dbReference type="PANTHER" id="PTHR43090">
    <property type="entry name" value="1-(5-PHOSPHORIBOSYL)-5-[(5-PHOSPHORIBOSYLAMINO)METHYLIDENEAMINO] IMIDAZOLE-4-CARBOXAMIDE ISOMERASE"/>
    <property type="match status" value="1"/>
</dbReference>
<keyword evidence="9 12" id="KW-0368">Histidine biosynthesis</keyword>